<sequence>MGRNLDKADLRGAQVLAPLLKSPAITNGLRPDHIYKEIGFQTWTWGGVLGYIGDWEKFPVNWAFLLQGRDKFNVSCLVFGDKRGQ</sequence>
<accession>A0A0D2JRD5</accession>
<dbReference type="STRING" id="1429043.X474_21175"/>
<keyword evidence="2" id="KW-1185">Reference proteome</keyword>
<evidence type="ECO:0000313" key="2">
    <source>
        <dbReference type="Proteomes" id="UP000032233"/>
    </source>
</evidence>
<dbReference type="AlphaFoldDB" id="A0A0D2JRD5"/>
<comment type="caution">
    <text evidence="1">The sequence shown here is derived from an EMBL/GenBank/DDBJ whole genome shotgun (WGS) entry which is preliminary data.</text>
</comment>
<evidence type="ECO:0000313" key="1">
    <source>
        <dbReference type="EMBL" id="KIX12015.1"/>
    </source>
</evidence>
<proteinExistence type="predicted"/>
<dbReference type="InParanoid" id="A0A0D2JRD5"/>
<gene>
    <name evidence="1" type="ORF">X474_21175</name>
</gene>
<dbReference type="EMBL" id="AZAC01000035">
    <property type="protein sequence ID" value="KIX12015.1"/>
    <property type="molecule type" value="Genomic_DNA"/>
</dbReference>
<dbReference type="Proteomes" id="UP000032233">
    <property type="component" value="Unassembled WGS sequence"/>
</dbReference>
<reference evidence="1 2" key="1">
    <citation type="submission" date="2013-11" db="EMBL/GenBank/DDBJ databases">
        <title>Metagenomic analysis of a methanogenic consortium involved in long chain n-alkane degradation.</title>
        <authorList>
            <person name="Davidova I.A."/>
            <person name="Callaghan A.V."/>
            <person name="Wawrik B."/>
            <person name="Pruitt S."/>
            <person name="Marks C."/>
            <person name="Duncan K.E."/>
            <person name="Suflita J.M."/>
        </authorList>
    </citation>
    <scope>NUCLEOTIDE SEQUENCE [LARGE SCALE GENOMIC DNA]</scope>
    <source>
        <strain evidence="1 2">SPR</strain>
    </source>
</reference>
<protein>
    <submittedName>
        <fullName evidence="1">Uncharacterized protein</fullName>
    </submittedName>
</protein>
<name>A0A0D2JRD5_9BACT</name>
<organism evidence="1 2">
    <name type="scientific">Dethiosulfatarculus sandiegensis</name>
    <dbReference type="NCBI Taxonomy" id="1429043"/>
    <lineage>
        <taxon>Bacteria</taxon>
        <taxon>Pseudomonadati</taxon>
        <taxon>Thermodesulfobacteriota</taxon>
        <taxon>Desulfarculia</taxon>
        <taxon>Desulfarculales</taxon>
        <taxon>Desulfarculaceae</taxon>
        <taxon>Dethiosulfatarculus</taxon>
    </lineage>
</organism>